<dbReference type="Pfam" id="PF00210">
    <property type="entry name" value="Ferritin"/>
    <property type="match status" value="1"/>
</dbReference>
<evidence type="ECO:0000313" key="5">
    <source>
        <dbReference type="Proteomes" id="UP001500979"/>
    </source>
</evidence>
<dbReference type="InterPro" id="IPR002177">
    <property type="entry name" value="DPS_DNA-bd"/>
</dbReference>
<feature type="domain" description="Ferritin/DPS" evidence="3">
    <location>
        <begin position="27"/>
        <end position="162"/>
    </location>
</feature>
<dbReference type="PANTHER" id="PTHR42932">
    <property type="entry name" value="GENERAL STRESS PROTEIN 20U"/>
    <property type="match status" value="1"/>
</dbReference>
<dbReference type="Proteomes" id="UP001500979">
    <property type="component" value="Unassembled WGS sequence"/>
</dbReference>
<dbReference type="SUPFAM" id="SSF47240">
    <property type="entry name" value="Ferritin-like"/>
    <property type="match status" value="1"/>
</dbReference>
<evidence type="ECO:0000313" key="4">
    <source>
        <dbReference type="EMBL" id="GAA2817508.1"/>
    </source>
</evidence>
<gene>
    <name evidence="4" type="ORF">GCM10010470_61120</name>
</gene>
<evidence type="ECO:0000256" key="1">
    <source>
        <dbReference type="ARBA" id="ARBA00009497"/>
    </source>
</evidence>
<accession>A0ABN3VLQ8</accession>
<dbReference type="InterPro" id="IPR023188">
    <property type="entry name" value="DPS_DNA-bd_CS"/>
</dbReference>
<dbReference type="PRINTS" id="PR01346">
    <property type="entry name" value="HELNAPAPROT"/>
</dbReference>
<dbReference type="Gene3D" id="1.20.1260.10">
    <property type="match status" value="1"/>
</dbReference>
<dbReference type="CDD" id="cd01043">
    <property type="entry name" value="DPS"/>
    <property type="match status" value="1"/>
</dbReference>
<sequence length="165" mass="17974">MATKTVDKAPITSALTDSDRDTTGKVLQGALLDLVDLHLVAKQAHWNVVGRFFRDVHLQLDELIDSARGFADDVAERSAAIGVSPDGRSATVSSGSGLPAFGAGWKSDREVIEYIVSALSELIKRMRARIDETDKSDLVTQDLLIGISHEMEKSHWMWQAQLAGS</sequence>
<comment type="caution">
    <text evidence="4">The sequence shown here is derived from an EMBL/GenBank/DDBJ whole genome shotgun (WGS) entry which is preliminary data.</text>
</comment>
<comment type="similarity">
    <text evidence="1 2">Belongs to the Dps family.</text>
</comment>
<dbReference type="RefSeq" id="WP_344685686.1">
    <property type="nucleotide sequence ID" value="NZ_BAAAUX010000032.1"/>
</dbReference>
<evidence type="ECO:0000256" key="2">
    <source>
        <dbReference type="RuleBase" id="RU003875"/>
    </source>
</evidence>
<evidence type="ECO:0000259" key="3">
    <source>
        <dbReference type="Pfam" id="PF00210"/>
    </source>
</evidence>
<dbReference type="InterPro" id="IPR012347">
    <property type="entry name" value="Ferritin-like"/>
</dbReference>
<dbReference type="EMBL" id="BAAAUX010000032">
    <property type="protein sequence ID" value="GAA2817508.1"/>
    <property type="molecule type" value="Genomic_DNA"/>
</dbReference>
<dbReference type="InterPro" id="IPR008331">
    <property type="entry name" value="Ferritin_DPS_dom"/>
</dbReference>
<name>A0ABN3VLQ8_9PSEU</name>
<keyword evidence="5" id="KW-1185">Reference proteome</keyword>
<proteinExistence type="inferred from homology"/>
<dbReference type="PROSITE" id="PS00818">
    <property type="entry name" value="DPS_1"/>
    <property type="match status" value="1"/>
</dbReference>
<dbReference type="PIRSF" id="PIRSF005900">
    <property type="entry name" value="Dps"/>
    <property type="match status" value="1"/>
</dbReference>
<organism evidence="4 5">
    <name type="scientific">Saccharopolyspora taberi</name>
    <dbReference type="NCBI Taxonomy" id="60895"/>
    <lineage>
        <taxon>Bacteria</taxon>
        <taxon>Bacillati</taxon>
        <taxon>Actinomycetota</taxon>
        <taxon>Actinomycetes</taxon>
        <taxon>Pseudonocardiales</taxon>
        <taxon>Pseudonocardiaceae</taxon>
        <taxon>Saccharopolyspora</taxon>
    </lineage>
</organism>
<reference evidence="4 5" key="1">
    <citation type="journal article" date="2019" name="Int. J. Syst. Evol. Microbiol.">
        <title>The Global Catalogue of Microorganisms (GCM) 10K type strain sequencing project: providing services to taxonomists for standard genome sequencing and annotation.</title>
        <authorList>
            <consortium name="The Broad Institute Genomics Platform"/>
            <consortium name="The Broad Institute Genome Sequencing Center for Infectious Disease"/>
            <person name="Wu L."/>
            <person name="Ma J."/>
        </authorList>
    </citation>
    <scope>NUCLEOTIDE SEQUENCE [LARGE SCALE GENOMIC DNA]</scope>
    <source>
        <strain evidence="4 5">JCM 9383</strain>
    </source>
</reference>
<dbReference type="InterPro" id="IPR009078">
    <property type="entry name" value="Ferritin-like_SF"/>
</dbReference>
<dbReference type="PANTHER" id="PTHR42932:SF2">
    <property type="entry name" value="DNA PROTECTION DURING STARVATION PROTEIN 1"/>
    <property type="match status" value="1"/>
</dbReference>
<protein>
    <submittedName>
        <fullName evidence="4">DNA starvation/stationary phase protection protein</fullName>
    </submittedName>
</protein>